<gene>
    <name evidence="1" type="ORF">ACJDT4_17450</name>
</gene>
<dbReference type="Proteomes" id="UP001623592">
    <property type="component" value="Unassembled WGS sequence"/>
</dbReference>
<evidence type="ECO:0000313" key="2">
    <source>
        <dbReference type="Proteomes" id="UP001623592"/>
    </source>
</evidence>
<reference evidence="1 2" key="1">
    <citation type="submission" date="2024-11" db="EMBL/GenBank/DDBJ databases">
        <authorList>
            <person name="Heng Y.C."/>
            <person name="Lim A.C.H."/>
            <person name="Lee J.K.Y."/>
            <person name="Kittelmann S."/>
        </authorList>
    </citation>
    <scope>NUCLEOTIDE SEQUENCE [LARGE SCALE GENOMIC DNA]</scope>
    <source>
        <strain evidence="1 2">WILCCON 0114</strain>
    </source>
</reference>
<comment type="caution">
    <text evidence="1">The sequence shown here is derived from an EMBL/GenBank/DDBJ whole genome shotgun (WGS) entry which is preliminary data.</text>
</comment>
<name>A0ABW8TI30_9CLOT</name>
<evidence type="ECO:0000313" key="1">
    <source>
        <dbReference type="EMBL" id="MFL0252201.1"/>
    </source>
</evidence>
<dbReference type="Pfam" id="PF09579">
    <property type="entry name" value="Spore_YtfJ"/>
    <property type="match status" value="1"/>
</dbReference>
<accession>A0ABW8TI30</accession>
<proteinExistence type="predicted"/>
<sequence>MEIDIKRDLDSLFIRYEKSLKTEVVIGKPITIGKVILVPISKVILGCDIPKGRRVYNNKKDRVVAIGARISPNAIAVIKNGEVTMLPIRKKENLDKLLKMIPEIMSKVSNPNKDSKIDN</sequence>
<dbReference type="InterPro" id="IPR014229">
    <property type="entry name" value="Spore_YtfJ"/>
</dbReference>
<protein>
    <submittedName>
        <fullName evidence="1">GerW family sporulation protein</fullName>
    </submittedName>
</protein>
<keyword evidence="2" id="KW-1185">Reference proteome</keyword>
<dbReference type="RefSeq" id="WP_406788848.1">
    <property type="nucleotide sequence ID" value="NZ_JBJIAA010000015.1"/>
</dbReference>
<organism evidence="1 2">
    <name type="scientific">Clostridium neuense</name>
    <dbReference type="NCBI Taxonomy" id="1728934"/>
    <lineage>
        <taxon>Bacteria</taxon>
        <taxon>Bacillati</taxon>
        <taxon>Bacillota</taxon>
        <taxon>Clostridia</taxon>
        <taxon>Eubacteriales</taxon>
        <taxon>Clostridiaceae</taxon>
        <taxon>Clostridium</taxon>
    </lineage>
</organism>
<dbReference type="EMBL" id="JBJIAA010000015">
    <property type="protein sequence ID" value="MFL0252201.1"/>
    <property type="molecule type" value="Genomic_DNA"/>
</dbReference>